<dbReference type="EMBL" id="JADGMS010000018">
    <property type="protein sequence ID" value="KAF9662029.1"/>
    <property type="molecule type" value="Genomic_DNA"/>
</dbReference>
<evidence type="ECO:0000313" key="2">
    <source>
        <dbReference type="EMBL" id="KAF9662029.1"/>
    </source>
</evidence>
<evidence type="ECO:0000256" key="1">
    <source>
        <dbReference type="SAM" id="SignalP"/>
    </source>
</evidence>
<feature type="chain" id="PRO_5032752501" evidence="1">
    <location>
        <begin position="28"/>
        <end position="139"/>
    </location>
</feature>
<name>A0A835MFV2_9ROSI</name>
<keyword evidence="1" id="KW-0732">Signal</keyword>
<gene>
    <name evidence="2" type="ORF">SADUNF_Sadunf18G0010600</name>
</gene>
<dbReference type="Proteomes" id="UP000657918">
    <property type="component" value="Unassembled WGS sequence"/>
</dbReference>
<organism evidence="2 3">
    <name type="scientific">Salix dunnii</name>
    <dbReference type="NCBI Taxonomy" id="1413687"/>
    <lineage>
        <taxon>Eukaryota</taxon>
        <taxon>Viridiplantae</taxon>
        <taxon>Streptophyta</taxon>
        <taxon>Embryophyta</taxon>
        <taxon>Tracheophyta</taxon>
        <taxon>Spermatophyta</taxon>
        <taxon>Magnoliopsida</taxon>
        <taxon>eudicotyledons</taxon>
        <taxon>Gunneridae</taxon>
        <taxon>Pentapetalae</taxon>
        <taxon>rosids</taxon>
        <taxon>fabids</taxon>
        <taxon>Malpighiales</taxon>
        <taxon>Salicaceae</taxon>
        <taxon>Saliceae</taxon>
        <taxon>Salix</taxon>
    </lineage>
</organism>
<protein>
    <submittedName>
        <fullName evidence="2">Uncharacterized protein</fullName>
    </submittedName>
</protein>
<proteinExistence type="predicted"/>
<comment type="caution">
    <text evidence="2">The sequence shown here is derived from an EMBL/GenBank/DDBJ whole genome shotgun (WGS) entry which is preliminary data.</text>
</comment>
<reference evidence="2 3" key="1">
    <citation type="submission" date="2020-10" db="EMBL/GenBank/DDBJ databases">
        <title>Plant Genome Project.</title>
        <authorList>
            <person name="Zhang R.-G."/>
        </authorList>
    </citation>
    <scope>NUCLEOTIDE SEQUENCE [LARGE SCALE GENOMIC DNA]</scope>
    <source>
        <strain evidence="2">FAFU-HL-1</strain>
        <tissue evidence="2">Leaf</tissue>
    </source>
</reference>
<evidence type="ECO:0000313" key="3">
    <source>
        <dbReference type="Proteomes" id="UP000657918"/>
    </source>
</evidence>
<feature type="signal peptide" evidence="1">
    <location>
        <begin position="1"/>
        <end position="27"/>
    </location>
</feature>
<keyword evidence="3" id="KW-1185">Reference proteome</keyword>
<accession>A0A835MFV2</accession>
<sequence>MATPTSPAFLLLHVFLFLLCSSKKGRAVSANETTKTSFHDVHADSLLPSLFNRASLLKVASRYGPCSVTGDPKTFPSAAEIVLQDDIRVKSLRTRLSMNTSTTGALDEKKTTIPSTRYVGGYTVTVGLGTPKKRLPTPL</sequence>
<dbReference type="AlphaFoldDB" id="A0A835MFV2"/>